<evidence type="ECO:0000313" key="6">
    <source>
        <dbReference type="Proteomes" id="UP000050969"/>
    </source>
</evidence>
<dbReference type="STRING" id="1293598.IV56_GL001008"/>
<dbReference type="PROSITE" id="PS00662">
    <property type="entry name" value="T2SP_E"/>
    <property type="match status" value="1"/>
</dbReference>
<proteinExistence type="inferred from homology"/>
<evidence type="ECO:0000259" key="4">
    <source>
        <dbReference type="PROSITE" id="PS00662"/>
    </source>
</evidence>
<dbReference type="Gene3D" id="3.40.50.300">
    <property type="entry name" value="P-loop containing nucleotide triphosphate hydrolases"/>
    <property type="match status" value="1"/>
</dbReference>
<comment type="similarity">
    <text evidence="1">Belongs to the GSP E family.</text>
</comment>
<evidence type="ECO:0000313" key="5">
    <source>
        <dbReference type="EMBL" id="KRO16566.1"/>
    </source>
</evidence>
<dbReference type="Gene3D" id="3.30.450.90">
    <property type="match status" value="1"/>
</dbReference>
<dbReference type="GO" id="GO:0005524">
    <property type="term" value="F:ATP binding"/>
    <property type="evidence" value="ECO:0007669"/>
    <property type="project" value="UniProtKB-KW"/>
</dbReference>
<dbReference type="InterPro" id="IPR027417">
    <property type="entry name" value="P-loop_NTPase"/>
</dbReference>
<keyword evidence="3" id="KW-0067">ATP-binding</keyword>
<dbReference type="PANTHER" id="PTHR30258:SF2">
    <property type="entry name" value="COMG OPERON PROTEIN 1"/>
    <property type="match status" value="1"/>
</dbReference>
<keyword evidence="6" id="KW-1185">Reference proteome</keyword>
<dbReference type="InterPro" id="IPR003593">
    <property type="entry name" value="AAA+_ATPase"/>
</dbReference>
<dbReference type="GO" id="GO:0005886">
    <property type="term" value="C:plasma membrane"/>
    <property type="evidence" value="ECO:0007669"/>
    <property type="project" value="TreeGrafter"/>
</dbReference>
<accession>A0A0R2MSM2</accession>
<sequence>MDEIDAMLQLARDQHVSDIYLLPKAEQLEIQFRYPDQVKRHLVLPLEVGQRWINYLKYRAGMNVAEHRRVQLGAYFDSVSAVFMRLSSVADYQQHESLVIRLINGIPQPNQETRVALTQVTQILEQRGLLTISGPTGSGKTTFLYQLAQQLQQSRMVMTIEDPVEIAESRFLQLQVNPEAQMTYAALLKAALRHRPDVVVIGEIRDRETAQMACEAAISGHIVLATVHARSVQDVPMRLISLGVDADLVHAALIATVAIELKYEPEITPQITILQF</sequence>
<evidence type="ECO:0000256" key="1">
    <source>
        <dbReference type="ARBA" id="ARBA00006611"/>
    </source>
</evidence>
<name>A0A0R2MSM2_9LACO</name>
<feature type="domain" description="Bacterial type II secretion system protein E" evidence="4">
    <location>
        <begin position="192"/>
        <end position="206"/>
    </location>
</feature>
<dbReference type="InterPro" id="IPR047667">
    <property type="entry name" value="ATPase_ComGA"/>
</dbReference>
<dbReference type="Pfam" id="PF00437">
    <property type="entry name" value="T2SSE"/>
    <property type="match status" value="1"/>
</dbReference>
<dbReference type="AlphaFoldDB" id="A0A0R2MSM2"/>
<dbReference type="SMART" id="SM00382">
    <property type="entry name" value="AAA"/>
    <property type="match status" value="1"/>
</dbReference>
<evidence type="ECO:0000256" key="3">
    <source>
        <dbReference type="ARBA" id="ARBA00022840"/>
    </source>
</evidence>
<evidence type="ECO:0000256" key="2">
    <source>
        <dbReference type="ARBA" id="ARBA00022741"/>
    </source>
</evidence>
<dbReference type="Proteomes" id="UP000050969">
    <property type="component" value="Unassembled WGS sequence"/>
</dbReference>
<organism evidence="5 6">
    <name type="scientific">Lacticaseibacillus saniviri JCM 17471 = DSM 24301</name>
    <dbReference type="NCBI Taxonomy" id="1293598"/>
    <lineage>
        <taxon>Bacteria</taxon>
        <taxon>Bacillati</taxon>
        <taxon>Bacillota</taxon>
        <taxon>Bacilli</taxon>
        <taxon>Lactobacillales</taxon>
        <taxon>Lactobacillaceae</taxon>
        <taxon>Lacticaseibacillus</taxon>
    </lineage>
</organism>
<dbReference type="InterPro" id="IPR001482">
    <property type="entry name" value="T2SS/T4SS_dom"/>
</dbReference>
<dbReference type="GO" id="GO:0016887">
    <property type="term" value="F:ATP hydrolysis activity"/>
    <property type="evidence" value="ECO:0007669"/>
    <property type="project" value="TreeGrafter"/>
</dbReference>
<dbReference type="PATRIC" id="fig|1293598.4.peg.1058"/>
<dbReference type="RefSeq" id="WP_056992930.1">
    <property type="nucleotide sequence ID" value="NZ_JQCE01000035.1"/>
</dbReference>
<gene>
    <name evidence="5" type="ORF">IV56_GL001008</name>
</gene>
<protein>
    <submittedName>
        <fullName evidence="5">Competence protein ComGA</fullName>
    </submittedName>
</protein>
<dbReference type="SUPFAM" id="SSF52540">
    <property type="entry name" value="P-loop containing nucleoside triphosphate hydrolases"/>
    <property type="match status" value="1"/>
</dbReference>
<reference evidence="5 6" key="1">
    <citation type="journal article" date="2015" name="Genome Announc.">
        <title>Expanding the biotechnology potential of lactobacilli through comparative genomics of 213 strains and associated genera.</title>
        <authorList>
            <person name="Sun Z."/>
            <person name="Harris H.M."/>
            <person name="McCann A."/>
            <person name="Guo C."/>
            <person name="Argimon S."/>
            <person name="Zhang W."/>
            <person name="Yang X."/>
            <person name="Jeffery I.B."/>
            <person name="Cooney J.C."/>
            <person name="Kagawa T.F."/>
            <person name="Liu W."/>
            <person name="Song Y."/>
            <person name="Salvetti E."/>
            <person name="Wrobel A."/>
            <person name="Rasinkangas P."/>
            <person name="Parkhill J."/>
            <person name="Rea M.C."/>
            <person name="O'Sullivan O."/>
            <person name="Ritari J."/>
            <person name="Douillard F.P."/>
            <person name="Paul Ross R."/>
            <person name="Yang R."/>
            <person name="Briner A.E."/>
            <person name="Felis G.E."/>
            <person name="de Vos W.M."/>
            <person name="Barrangou R."/>
            <person name="Klaenhammer T.R."/>
            <person name="Caufield P.W."/>
            <person name="Cui Y."/>
            <person name="Zhang H."/>
            <person name="O'Toole P.W."/>
        </authorList>
    </citation>
    <scope>NUCLEOTIDE SEQUENCE [LARGE SCALE GENOMIC DNA]</scope>
    <source>
        <strain evidence="5 6">DSM 24301</strain>
    </source>
</reference>
<keyword evidence="2" id="KW-0547">Nucleotide-binding</keyword>
<comment type="caution">
    <text evidence="5">The sequence shown here is derived from an EMBL/GenBank/DDBJ whole genome shotgun (WGS) entry which is preliminary data.</text>
</comment>
<dbReference type="NCBIfam" id="NF041000">
    <property type="entry name" value="ATPase_ComGA"/>
    <property type="match status" value="1"/>
</dbReference>
<dbReference type="PANTHER" id="PTHR30258">
    <property type="entry name" value="TYPE II SECRETION SYSTEM PROTEIN GSPE-RELATED"/>
    <property type="match status" value="1"/>
</dbReference>
<dbReference type="EMBL" id="JQCE01000035">
    <property type="protein sequence ID" value="KRO16566.1"/>
    <property type="molecule type" value="Genomic_DNA"/>
</dbReference>